<keyword evidence="3" id="KW-1185">Reference proteome</keyword>
<dbReference type="STRING" id="1121865.OMW_00474"/>
<dbReference type="PATRIC" id="fig|1121865.3.peg.466"/>
<accession>S1NWL8</accession>
<organism evidence="2 3">
    <name type="scientific">Enterococcus columbae DSM 7374 = ATCC 51263</name>
    <dbReference type="NCBI Taxonomy" id="1121865"/>
    <lineage>
        <taxon>Bacteria</taxon>
        <taxon>Bacillati</taxon>
        <taxon>Bacillota</taxon>
        <taxon>Bacilli</taxon>
        <taxon>Lactobacillales</taxon>
        <taxon>Enterococcaceae</taxon>
        <taxon>Enterococcus</taxon>
    </lineage>
</organism>
<evidence type="ECO:0000313" key="2">
    <source>
        <dbReference type="EMBL" id="EOW84576.1"/>
    </source>
</evidence>
<feature type="coiled-coil region" evidence="1">
    <location>
        <begin position="157"/>
        <end position="272"/>
    </location>
</feature>
<sequence>MFNENEYKQDELSFVEAKETASKNIGQLLEDLKAFEVAIQTENVAEIYRIYQGKLHKELKETSNQNHEIDDLLAKKLHHGFLARFPYMQLIQKVSPTIYYYKIDQYYHQRPTIVMDVSVPKIYIQSTVLNEWRNFDANDQSELLKIENKMNQIDVQNLTWQSEVAELETTLQQLEKQIEQTAQQKTIFNRVKNEEEYQQLLNSKEKLLERIKQIKNKITDKTQQAEMKEQMQAEYFALQLHRALIKKELRLLQKHAQSIDHLEAELMQFIADYLQPKEEGNEYA</sequence>
<evidence type="ECO:0008006" key="4">
    <source>
        <dbReference type="Google" id="ProtNLM"/>
    </source>
</evidence>
<dbReference type="EMBL" id="ASWJ01000004">
    <property type="protein sequence ID" value="EOW84576.1"/>
    <property type="molecule type" value="Genomic_DNA"/>
</dbReference>
<dbReference type="eggNOG" id="ENOG5033R0K">
    <property type="taxonomic scope" value="Bacteria"/>
</dbReference>
<protein>
    <recommendedName>
        <fullName evidence="4">Viral A-type inclusion protein</fullName>
    </recommendedName>
</protein>
<evidence type="ECO:0000256" key="1">
    <source>
        <dbReference type="SAM" id="Coils"/>
    </source>
</evidence>
<dbReference type="AlphaFoldDB" id="S1NWL8"/>
<proteinExistence type="predicted"/>
<evidence type="ECO:0000313" key="3">
    <source>
        <dbReference type="Proteomes" id="UP000014113"/>
    </source>
</evidence>
<name>S1NWL8_9ENTE</name>
<dbReference type="RefSeq" id="WP_016182638.1">
    <property type="nucleotide sequence ID" value="NZ_JXKI01000020.1"/>
</dbReference>
<dbReference type="Proteomes" id="UP000014113">
    <property type="component" value="Unassembled WGS sequence"/>
</dbReference>
<keyword evidence="1" id="KW-0175">Coiled coil</keyword>
<reference evidence="2 3" key="1">
    <citation type="submission" date="2013-03" db="EMBL/GenBank/DDBJ databases">
        <title>The Genome Sequence of Enterococcus columbae ATCC_51263 (PacBio/Illumina hybrid assembly).</title>
        <authorList>
            <consortium name="The Broad Institute Genomics Platform"/>
            <consortium name="The Broad Institute Genome Sequencing Center for Infectious Disease"/>
            <person name="Earl A."/>
            <person name="Russ C."/>
            <person name="Gilmore M."/>
            <person name="Surin D."/>
            <person name="Walker B."/>
            <person name="Young S."/>
            <person name="Zeng Q."/>
            <person name="Gargeya S."/>
            <person name="Fitzgerald M."/>
            <person name="Haas B."/>
            <person name="Abouelleil A."/>
            <person name="Allen A.W."/>
            <person name="Alvarado L."/>
            <person name="Arachchi H.M."/>
            <person name="Berlin A.M."/>
            <person name="Chapman S.B."/>
            <person name="Gainer-Dewar J."/>
            <person name="Goldberg J."/>
            <person name="Griggs A."/>
            <person name="Gujja S."/>
            <person name="Hansen M."/>
            <person name="Howarth C."/>
            <person name="Imamovic A."/>
            <person name="Ireland A."/>
            <person name="Larimer J."/>
            <person name="McCowan C."/>
            <person name="Murphy C."/>
            <person name="Pearson M."/>
            <person name="Poon T.W."/>
            <person name="Priest M."/>
            <person name="Roberts A."/>
            <person name="Saif S."/>
            <person name="Shea T."/>
            <person name="Sisk P."/>
            <person name="Sykes S."/>
            <person name="Wortman J."/>
            <person name="Nusbaum C."/>
            <person name="Birren B."/>
        </authorList>
    </citation>
    <scope>NUCLEOTIDE SEQUENCE [LARGE SCALE GENOMIC DNA]</scope>
    <source>
        <strain evidence="2 3">ATCC 51263</strain>
    </source>
</reference>
<dbReference type="OrthoDB" id="2191068at2"/>
<gene>
    <name evidence="2" type="ORF">I568_01072</name>
</gene>
<comment type="caution">
    <text evidence="2">The sequence shown here is derived from an EMBL/GenBank/DDBJ whole genome shotgun (WGS) entry which is preliminary data.</text>
</comment>